<feature type="region of interest" description="Disordered" evidence="1">
    <location>
        <begin position="413"/>
        <end position="438"/>
    </location>
</feature>
<feature type="region of interest" description="Disordered" evidence="1">
    <location>
        <begin position="356"/>
        <end position="383"/>
    </location>
</feature>
<feature type="compositionally biased region" description="Low complexity" evidence="1">
    <location>
        <begin position="900"/>
        <end position="918"/>
    </location>
</feature>
<proteinExistence type="predicted"/>
<evidence type="ECO:0000256" key="2">
    <source>
        <dbReference type="SAM" id="Phobius"/>
    </source>
</evidence>
<dbReference type="Proteomes" id="UP001244341">
    <property type="component" value="Chromosome 12b"/>
</dbReference>
<evidence type="ECO:0000313" key="4">
    <source>
        <dbReference type="Proteomes" id="UP001244341"/>
    </source>
</evidence>
<keyword evidence="2" id="KW-0812">Transmembrane</keyword>
<dbReference type="InterPro" id="IPR051571">
    <property type="entry name" value="N-CoR_corepressor"/>
</dbReference>
<accession>A0ABY8UGP5</accession>
<feature type="region of interest" description="Disordered" evidence="1">
    <location>
        <begin position="823"/>
        <end position="996"/>
    </location>
</feature>
<feature type="transmembrane region" description="Helical" evidence="2">
    <location>
        <begin position="555"/>
        <end position="575"/>
    </location>
</feature>
<protein>
    <submittedName>
        <fullName evidence="3">Uncharacterized protein</fullName>
    </submittedName>
</protein>
<feature type="transmembrane region" description="Helical" evidence="2">
    <location>
        <begin position="581"/>
        <end position="600"/>
    </location>
</feature>
<organism evidence="3 4">
    <name type="scientific">Tetradesmus obliquus</name>
    <name type="common">Green alga</name>
    <name type="synonym">Acutodesmus obliquus</name>
    <dbReference type="NCBI Taxonomy" id="3088"/>
    <lineage>
        <taxon>Eukaryota</taxon>
        <taxon>Viridiplantae</taxon>
        <taxon>Chlorophyta</taxon>
        <taxon>core chlorophytes</taxon>
        <taxon>Chlorophyceae</taxon>
        <taxon>CS clade</taxon>
        <taxon>Sphaeropleales</taxon>
        <taxon>Scenedesmaceae</taxon>
        <taxon>Tetradesmus</taxon>
    </lineage>
</organism>
<feature type="compositionally biased region" description="Pro residues" evidence="1">
    <location>
        <begin position="842"/>
        <end position="851"/>
    </location>
</feature>
<feature type="transmembrane region" description="Helical" evidence="2">
    <location>
        <begin position="688"/>
        <end position="710"/>
    </location>
</feature>
<dbReference type="PANTHER" id="PTHR13992">
    <property type="entry name" value="NUCLEAR RECEPTOR CO-REPRESSOR RELATED NCOR"/>
    <property type="match status" value="1"/>
</dbReference>
<feature type="compositionally biased region" description="Low complexity" evidence="1">
    <location>
        <begin position="413"/>
        <end position="437"/>
    </location>
</feature>
<evidence type="ECO:0000256" key="1">
    <source>
        <dbReference type="SAM" id="MobiDB-lite"/>
    </source>
</evidence>
<reference evidence="3 4" key="1">
    <citation type="submission" date="2023-05" db="EMBL/GenBank/DDBJ databases">
        <title>A 100% complete, gapless, phased diploid assembly of the Scenedesmus obliquus UTEX 3031 genome.</title>
        <authorList>
            <person name="Biondi T.C."/>
            <person name="Hanschen E.R."/>
            <person name="Kwon T."/>
            <person name="Eng W."/>
            <person name="Kruse C.P.S."/>
            <person name="Koehler S.I."/>
            <person name="Kunde Y."/>
            <person name="Gleasner C.D."/>
            <person name="You Mak K.T."/>
            <person name="Polle J."/>
            <person name="Hovde B.T."/>
            <person name="Starkenburg S.R."/>
        </authorList>
    </citation>
    <scope>NUCLEOTIDE SEQUENCE [LARGE SCALE GENOMIC DNA]</scope>
    <source>
        <strain evidence="3 4">DOE0152z</strain>
    </source>
</reference>
<sequence length="1100" mass="117869">MIAFIPATYALGHLYTSSLHNGSLYSASNVFYVAIFAFSTSYLRGAMQQVVNDSGHMDSTKAVYELLYFLTRCCAKLSSGPRPLLHCMREAPGDRCNETFANKAWRSPWVMLNCFLSIACQDDSRIWGQFLGWFRRRHTTSMLDYVPSPSNNGLTGYAYWLFSQDGNVYNYTGSVILREAIPEKLSIASYSTREMYPAAHRFLTEMSRHFQQALKAKDPNTDFTIRCSAGGRKVAAERLCECLCRVRFENQGLNMAVERYICRRTPDYAALSLPAAQVLQGVGFWAGVMYDGSEAADALAQALAGEHGSFYCTLWLAYNYMTLLGIDLLRMHNNKAVFGDHKQHQAGFFQILRDREPDEQQQQQQQQQQEQDQAGASEIMPDTPDTLQGVQLAAFDTAQRDTGSREHGHLIDAGAESESDASCSSRSSSSGQRGAGSLTIKAAADGTVTAARKPDELEYAELHDLSAEDLDSIAAIVATLLLLQMVQDAGSCSAVKRKVIIPWKPQLSRPANLPNNAGRSYLRNRAELVMQHSSLPAIVQGVECPPAQSWMRSQLLPLGFIVCLVTLVSIIFATISCSNGVFLVAIAGLVQAYAACALLLHFEQLPLVARDDPGWCSAGGFAPFAGTFEQLRQLLVMLVRPACSVIQAQVEKVIFFICLLKALGISLESCFNDTCRRLYKRRISPADLFAHASSMLAVLLFSAFIILALIKEPYYATGVGMCIGRCAGRTDCQSNITLGLHLFDTDASCPGEGRVVKTHHLPYHQCPAVLMVLKVSDIAMDTAAVTPSSSNASISKLAGSQAIAAAEALDQPAGTLGRRLHCSCESASPAPADAQQQQQQPQPQPQPPPPQQQQQQQQPQPPPQQQQQQQQPPPASPQTGGEVPSTTTRSGDAVTPPPADTNTSSASPSPAPDASPAAGTGKAKESGPGSTQLASPAVDTQPYIPTSTPAAAPTAAATSTPQSPGSSNSPSPSVGGVSLHDAGLGSSQQVPARGVQQGTTACTATVTLTGTDSGAPAKEGVTVTAVWYVMVNGSNTLSSNGLPLQNATVKTRATGVAVFTSPPINASAGYGCNITILQPADGSYELNEKEPALLSFHKTW</sequence>
<evidence type="ECO:0000313" key="3">
    <source>
        <dbReference type="EMBL" id="WIA20534.1"/>
    </source>
</evidence>
<dbReference type="PANTHER" id="PTHR13992:SF39">
    <property type="entry name" value="SMRTER, ISOFORM G"/>
    <property type="match status" value="1"/>
</dbReference>
<keyword evidence="2" id="KW-1133">Transmembrane helix</keyword>
<name>A0ABY8UGP5_TETOB</name>
<gene>
    <name evidence="3" type="ORF">OEZ85_004929</name>
</gene>
<dbReference type="EMBL" id="CP126219">
    <property type="protein sequence ID" value="WIA20534.1"/>
    <property type="molecule type" value="Genomic_DNA"/>
</dbReference>
<keyword evidence="4" id="KW-1185">Reference proteome</keyword>
<feature type="compositionally biased region" description="Low complexity" evidence="1">
    <location>
        <begin position="945"/>
        <end position="978"/>
    </location>
</feature>
<keyword evidence="2" id="KW-0472">Membrane</keyword>
<feature type="compositionally biased region" description="Low complexity" evidence="1">
    <location>
        <begin position="360"/>
        <end position="373"/>
    </location>
</feature>